<dbReference type="PANTHER" id="PTHR33055:SF3">
    <property type="entry name" value="PUTATIVE TRANSPOSASE FOR IS117-RELATED"/>
    <property type="match status" value="1"/>
</dbReference>
<dbReference type="KEGG" id="boz:DBV39_15260"/>
<dbReference type="Proteomes" id="UP000244571">
    <property type="component" value="Chromosome"/>
</dbReference>
<dbReference type="OrthoDB" id="5289737at2"/>
<dbReference type="GO" id="GO:0006313">
    <property type="term" value="P:DNA transposition"/>
    <property type="evidence" value="ECO:0007669"/>
    <property type="project" value="InterPro"/>
</dbReference>
<reference evidence="3 4" key="1">
    <citation type="submission" date="2018-04" db="EMBL/GenBank/DDBJ databases">
        <title>Bordetella sp. HZ20 isolated from seawater.</title>
        <authorList>
            <person name="Sun C."/>
        </authorList>
    </citation>
    <scope>NUCLEOTIDE SEQUENCE [LARGE SCALE GENOMIC DNA]</scope>
    <source>
        <strain evidence="3 4">HZ20</strain>
    </source>
</reference>
<accession>A0A2R4XM70</accession>
<dbReference type="RefSeq" id="WP_108622274.1">
    <property type="nucleotide sequence ID" value="NZ_CP028901.1"/>
</dbReference>
<dbReference type="EMBL" id="CP028901">
    <property type="protein sequence ID" value="AWB34864.1"/>
    <property type="molecule type" value="Genomic_DNA"/>
</dbReference>
<dbReference type="GO" id="GO:0004803">
    <property type="term" value="F:transposase activity"/>
    <property type="evidence" value="ECO:0007669"/>
    <property type="project" value="InterPro"/>
</dbReference>
<evidence type="ECO:0000259" key="2">
    <source>
        <dbReference type="Pfam" id="PF02371"/>
    </source>
</evidence>
<dbReference type="NCBIfam" id="NF033542">
    <property type="entry name" value="transpos_IS110"/>
    <property type="match status" value="1"/>
</dbReference>
<sequence>MKITTIGIDLAKNVLQIHGADERGKPVVRKQLKRDKVMAFFANMEPCVIGMEACGSAHHWARQLQSLGHEVKLISPQFVKPFVKTNKHDVADAEAICEAVSRPTMRFVPVKNVEQQAMLSLHRAREGFIVDRTATANRIRGLMAEYGLILPQGIGHVRSKVPELIEDATNELPGMFRRLIDQLLNHLRWLDEQIEMIEKEIHAWHRNNVDSQRLEQVPGIGVIIATAMIAMIGDARNFKNGRELAAWIGLVPRQHSTGGKQTLLGISKRGDAYLRKLLIHGARALAYHAGRKANPDHWLNKLINRRNMNVAVVAQANKTTRIVWAMLAHGRDFRPDYASKAPA</sequence>
<dbReference type="PANTHER" id="PTHR33055">
    <property type="entry name" value="TRANSPOSASE FOR INSERTION SEQUENCE ELEMENT IS1111A"/>
    <property type="match status" value="1"/>
</dbReference>
<proteinExistence type="predicted"/>
<protein>
    <submittedName>
        <fullName evidence="3">IS110 family transposase</fullName>
    </submittedName>
</protein>
<organism evidence="3 4">
    <name type="scientific">Orrella marina</name>
    <dbReference type="NCBI Taxonomy" id="2163011"/>
    <lineage>
        <taxon>Bacteria</taxon>
        <taxon>Pseudomonadati</taxon>
        <taxon>Pseudomonadota</taxon>
        <taxon>Betaproteobacteria</taxon>
        <taxon>Burkholderiales</taxon>
        <taxon>Alcaligenaceae</taxon>
        <taxon>Orrella</taxon>
    </lineage>
</organism>
<gene>
    <name evidence="3" type="ORF">DBV39_15260</name>
</gene>
<dbReference type="GO" id="GO:0003677">
    <property type="term" value="F:DNA binding"/>
    <property type="evidence" value="ECO:0007669"/>
    <property type="project" value="InterPro"/>
</dbReference>
<dbReference type="Pfam" id="PF01548">
    <property type="entry name" value="DEDD_Tnp_IS110"/>
    <property type="match status" value="1"/>
</dbReference>
<dbReference type="InterPro" id="IPR047650">
    <property type="entry name" value="Transpos_IS110"/>
</dbReference>
<dbReference type="InterPro" id="IPR002525">
    <property type="entry name" value="Transp_IS110-like_N"/>
</dbReference>
<dbReference type="Pfam" id="PF02371">
    <property type="entry name" value="Transposase_20"/>
    <property type="match status" value="1"/>
</dbReference>
<evidence type="ECO:0000259" key="1">
    <source>
        <dbReference type="Pfam" id="PF01548"/>
    </source>
</evidence>
<name>A0A2R4XM70_9BURK</name>
<feature type="domain" description="Transposase IS116/IS110/IS902 C-terminal" evidence="2">
    <location>
        <begin position="212"/>
        <end position="288"/>
    </location>
</feature>
<evidence type="ECO:0000313" key="3">
    <source>
        <dbReference type="EMBL" id="AWB34864.1"/>
    </source>
</evidence>
<evidence type="ECO:0000313" key="4">
    <source>
        <dbReference type="Proteomes" id="UP000244571"/>
    </source>
</evidence>
<keyword evidence="4" id="KW-1185">Reference proteome</keyword>
<dbReference type="InterPro" id="IPR003346">
    <property type="entry name" value="Transposase_20"/>
</dbReference>
<feature type="domain" description="Transposase IS110-like N-terminal" evidence="1">
    <location>
        <begin position="6"/>
        <end position="146"/>
    </location>
</feature>
<dbReference type="AlphaFoldDB" id="A0A2R4XM70"/>